<name>A0A3M4KLB4_PSESF</name>
<protein>
    <submittedName>
        <fullName evidence="1">Uncharacterized protein</fullName>
    </submittedName>
</protein>
<gene>
    <name evidence="1" type="ORF">ALQ07_02482</name>
</gene>
<sequence length="41" mass="4529">MKIYKLIAVLILLPLGLNLVGVWQLQRSVDVSAPQTPPSKK</sequence>
<dbReference type="Proteomes" id="UP000273140">
    <property type="component" value="Unassembled WGS sequence"/>
</dbReference>
<dbReference type="RefSeq" id="WP_017702053.1">
    <property type="nucleotide sequence ID" value="NZ_RBRB01000264.1"/>
</dbReference>
<dbReference type="EMBL" id="RBRB01000264">
    <property type="protein sequence ID" value="RMQ30026.1"/>
    <property type="molecule type" value="Genomic_DNA"/>
</dbReference>
<reference evidence="1 2" key="1">
    <citation type="submission" date="2018-08" db="EMBL/GenBank/DDBJ databases">
        <title>Recombination of ecologically and evolutionarily significant loci maintains genetic cohesion in the Pseudomonas syringae species complex.</title>
        <authorList>
            <person name="Dillon M."/>
            <person name="Thakur S."/>
            <person name="Almeida R.N.D."/>
            <person name="Weir B.S."/>
            <person name="Guttman D.S."/>
        </authorList>
    </citation>
    <scope>NUCLEOTIDE SEQUENCE [LARGE SCALE GENOMIC DNA]</scope>
    <source>
        <strain evidence="1 2">ICMP 19074</strain>
    </source>
</reference>
<evidence type="ECO:0000313" key="1">
    <source>
        <dbReference type="EMBL" id="RMQ30026.1"/>
    </source>
</evidence>
<evidence type="ECO:0000313" key="2">
    <source>
        <dbReference type="Proteomes" id="UP000273140"/>
    </source>
</evidence>
<proteinExistence type="predicted"/>
<accession>A0A3M4KLB4</accession>
<comment type="caution">
    <text evidence="1">The sequence shown here is derived from an EMBL/GenBank/DDBJ whole genome shotgun (WGS) entry which is preliminary data.</text>
</comment>
<dbReference type="AlphaFoldDB" id="A0A3M4KLB4"/>
<organism evidence="1 2">
    <name type="scientific">Pseudomonas syringae pv. actinidiae</name>
    <dbReference type="NCBI Taxonomy" id="103796"/>
    <lineage>
        <taxon>Bacteria</taxon>
        <taxon>Pseudomonadati</taxon>
        <taxon>Pseudomonadota</taxon>
        <taxon>Gammaproteobacteria</taxon>
        <taxon>Pseudomonadales</taxon>
        <taxon>Pseudomonadaceae</taxon>
        <taxon>Pseudomonas</taxon>
        <taxon>Pseudomonas syringae</taxon>
    </lineage>
</organism>